<dbReference type="CDD" id="cd01949">
    <property type="entry name" value="GGDEF"/>
    <property type="match status" value="1"/>
</dbReference>
<dbReference type="PROSITE" id="PS50887">
    <property type="entry name" value="GGDEF"/>
    <property type="match status" value="1"/>
</dbReference>
<dbReference type="InterPro" id="IPR043128">
    <property type="entry name" value="Rev_trsase/Diguanyl_cyclase"/>
</dbReference>
<reference evidence="5 6" key="1">
    <citation type="journal article" date="2012" name="Stand. Genomic Sci.">
        <title>Complete genome sequence of the sulfur compounds oxidizing chemolithoautotroph Sulfuricurvum kujiense type strain (YK-1(T)).</title>
        <authorList>
            <person name="Han C."/>
            <person name="Kotsyurbenko O."/>
            <person name="Chertkov O."/>
            <person name="Held B."/>
            <person name="Lapidus A."/>
            <person name="Nolan M."/>
            <person name="Lucas S."/>
            <person name="Hammon N."/>
            <person name="Deshpande S."/>
            <person name="Cheng J.F."/>
            <person name="Tapia R."/>
            <person name="Goodwin L.A."/>
            <person name="Pitluck S."/>
            <person name="Liolios K."/>
            <person name="Pagani I."/>
            <person name="Ivanova N."/>
            <person name="Mavromatis K."/>
            <person name="Mikhailova N."/>
            <person name="Pati A."/>
            <person name="Chen A."/>
            <person name="Palaniappan K."/>
            <person name="Land M."/>
            <person name="Hauser L."/>
            <person name="Chang Y.J."/>
            <person name="Jeffries C.D."/>
            <person name="Brambilla E.M."/>
            <person name="Rohde M."/>
            <person name="Spring S."/>
            <person name="Sikorski J."/>
            <person name="Goker M."/>
            <person name="Woyke T."/>
            <person name="Bristow J."/>
            <person name="Eisen J.A."/>
            <person name="Markowitz V."/>
            <person name="Hugenholtz P."/>
            <person name="Kyrpides N.C."/>
            <person name="Klenk H.P."/>
            <person name="Detter J.C."/>
        </authorList>
    </citation>
    <scope>NUCLEOTIDE SEQUENCE [LARGE SCALE GENOMIC DNA]</scope>
    <source>
        <strain evidence="6">ATCC BAA-921 / DSM 16994 / JCM 11577 / YK-1</strain>
    </source>
</reference>
<evidence type="ECO:0000313" key="5">
    <source>
        <dbReference type="EMBL" id="ADR33324.1"/>
    </source>
</evidence>
<feature type="transmembrane region" description="Helical" evidence="3">
    <location>
        <begin position="171"/>
        <end position="192"/>
    </location>
</feature>
<dbReference type="EMBL" id="CP002355">
    <property type="protein sequence ID" value="ADR33324.1"/>
    <property type="molecule type" value="Genomic_DNA"/>
</dbReference>
<feature type="transmembrane region" description="Helical" evidence="3">
    <location>
        <begin position="7"/>
        <end position="29"/>
    </location>
</feature>
<dbReference type="Pfam" id="PF00990">
    <property type="entry name" value="GGDEF"/>
    <property type="match status" value="1"/>
</dbReference>
<dbReference type="Gene3D" id="3.30.450.290">
    <property type="match status" value="1"/>
</dbReference>
<dbReference type="InterPro" id="IPR000160">
    <property type="entry name" value="GGDEF_dom"/>
</dbReference>
<dbReference type="PANTHER" id="PTHR45138">
    <property type="entry name" value="REGULATORY COMPONENTS OF SENSORY TRANSDUCTION SYSTEM"/>
    <property type="match status" value="1"/>
</dbReference>
<keyword evidence="3" id="KW-0472">Membrane</keyword>
<dbReference type="SMART" id="SM00267">
    <property type="entry name" value="GGDEF"/>
    <property type="match status" value="1"/>
</dbReference>
<evidence type="ECO:0000256" key="2">
    <source>
        <dbReference type="ARBA" id="ARBA00034247"/>
    </source>
</evidence>
<dbReference type="KEGG" id="sku:Sulku_0658"/>
<gene>
    <name evidence="5" type="ordered locus">Sulku_0658</name>
</gene>
<name>E4U0U8_SULKY</name>
<dbReference type="Gene3D" id="3.30.70.270">
    <property type="match status" value="1"/>
</dbReference>
<comment type="catalytic activity">
    <reaction evidence="2">
        <text>2 GTP = 3',3'-c-di-GMP + 2 diphosphate</text>
        <dbReference type="Rhea" id="RHEA:24898"/>
        <dbReference type="ChEBI" id="CHEBI:33019"/>
        <dbReference type="ChEBI" id="CHEBI:37565"/>
        <dbReference type="ChEBI" id="CHEBI:58805"/>
        <dbReference type="EC" id="2.7.7.65"/>
    </reaction>
</comment>
<organism evidence="5 6">
    <name type="scientific">Sulfuricurvum kujiense (strain ATCC BAA-921 / DSM 16994 / JCM 11577 / YK-1)</name>
    <dbReference type="NCBI Taxonomy" id="709032"/>
    <lineage>
        <taxon>Bacteria</taxon>
        <taxon>Pseudomonadati</taxon>
        <taxon>Campylobacterota</taxon>
        <taxon>Epsilonproteobacteria</taxon>
        <taxon>Campylobacterales</taxon>
        <taxon>Sulfurimonadaceae</taxon>
        <taxon>Sulfuricurvum</taxon>
    </lineage>
</organism>
<sequence>MKKEKTFFTLVFSIVAVMVLFIAVLTATFRYMGLQSAESKANLAAHIVQESLTSHMITGSSDYQNDLVKQIETLEGMKGVWIVRSDALSRQYGKGIHPQEAADDIDRAVLRDGKAIKNVSGTLFSDTLYRLSIPYIATENGKIDCLSCHDAKVGTVLGAVSIEMEINDLKITGLIAAATAIIVLVILTIYLLKMIRHYISSYKETLDEVAVTMEKAEGGDYSHRVEQSESSDGYKAAMWTNAVMEKLDTTLSESGRKMASLIRLDQQNSDPLYTLQMGVDQLYEVERFRAEIEKDQNLEEVYARIVALLRTRWNLSNFNILELNPLNKITQVVHTEKTLLCDAISGCRADRTSGMVDSSGCEIACPKMIDPEAHYVCQSYSIVDDLDIVVSLVTYEAREIGKIRLALEQLGNYINASKLQIINKKLQQTVRIDPLTQLYNRAYLEEMTKLIMAQSTRTMIPYGILMIDMDQFNLINHSYDITVGDEVIKSMAHNILEHIRQGDMLIRYGGDTFAVILYDYEGEEVLQVAEAIRLSFKKKIRVNTYAILKTVSIGVSLFPAQTSNMLEGVEFAKRALLEAKHQGGNSSLMYDPKSMPV</sequence>
<dbReference type="PANTHER" id="PTHR45138:SF9">
    <property type="entry name" value="DIGUANYLATE CYCLASE DGCM-RELATED"/>
    <property type="match status" value="1"/>
</dbReference>
<protein>
    <recommendedName>
        <fullName evidence="1">diguanylate cyclase</fullName>
        <ecNumber evidence="1">2.7.7.65</ecNumber>
    </recommendedName>
</protein>
<evidence type="ECO:0000256" key="1">
    <source>
        <dbReference type="ARBA" id="ARBA00012528"/>
    </source>
</evidence>
<dbReference type="InterPro" id="IPR029787">
    <property type="entry name" value="Nucleotide_cyclase"/>
</dbReference>
<dbReference type="STRING" id="709032.Sulku_0658"/>
<dbReference type="eggNOG" id="COG2199">
    <property type="taxonomic scope" value="Bacteria"/>
</dbReference>
<dbReference type="GO" id="GO:1902201">
    <property type="term" value="P:negative regulation of bacterial-type flagellum-dependent cell motility"/>
    <property type="evidence" value="ECO:0007669"/>
    <property type="project" value="TreeGrafter"/>
</dbReference>
<evidence type="ECO:0000313" key="6">
    <source>
        <dbReference type="Proteomes" id="UP000008721"/>
    </source>
</evidence>
<dbReference type="AlphaFoldDB" id="E4U0U8"/>
<keyword evidence="3" id="KW-1133">Transmembrane helix</keyword>
<keyword evidence="6" id="KW-1185">Reference proteome</keyword>
<dbReference type="RefSeq" id="WP_013459521.1">
    <property type="nucleotide sequence ID" value="NC_014762.1"/>
</dbReference>
<dbReference type="HOGENOM" id="CLU_448291_0_0_7"/>
<dbReference type="InterPro" id="IPR050469">
    <property type="entry name" value="Diguanylate_Cyclase"/>
</dbReference>
<dbReference type="Proteomes" id="UP000008721">
    <property type="component" value="Chromosome"/>
</dbReference>
<evidence type="ECO:0000259" key="4">
    <source>
        <dbReference type="PROSITE" id="PS50887"/>
    </source>
</evidence>
<dbReference type="NCBIfam" id="TIGR00254">
    <property type="entry name" value="GGDEF"/>
    <property type="match status" value="1"/>
</dbReference>
<dbReference type="SUPFAM" id="SSF55073">
    <property type="entry name" value="Nucleotide cyclase"/>
    <property type="match status" value="1"/>
</dbReference>
<accession>E4U0U8</accession>
<feature type="domain" description="GGDEF" evidence="4">
    <location>
        <begin position="460"/>
        <end position="592"/>
    </location>
</feature>
<evidence type="ECO:0000256" key="3">
    <source>
        <dbReference type="SAM" id="Phobius"/>
    </source>
</evidence>
<proteinExistence type="predicted"/>
<dbReference type="EC" id="2.7.7.65" evidence="1"/>
<keyword evidence="3" id="KW-0812">Transmembrane</keyword>
<dbReference type="GO" id="GO:0005886">
    <property type="term" value="C:plasma membrane"/>
    <property type="evidence" value="ECO:0007669"/>
    <property type="project" value="TreeGrafter"/>
</dbReference>
<dbReference type="GO" id="GO:0052621">
    <property type="term" value="F:diguanylate cyclase activity"/>
    <property type="evidence" value="ECO:0007669"/>
    <property type="project" value="UniProtKB-EC"/>
</dbReference>
<dbReference type="GO" id="GO:0043709">
    <property type="term" value="P:cell adhesion involved in single-species biofilm formation"/>
    <property type="evidence" value="ECO:0007669"/>
    <property type="project" value="TreeGrafter"/>
</dbReference>